<sequence length="116" mass="13044">MELDEFLANRNPKAVSLFLEFRAIVLSLGPVQERVHRTEVAWADQRVFADAFTLSDRLEVAIHLLRRVEHPQLLQAFPTTRKVMTHRLSITAAGQLDDTIEALLAEALDTVGPGTR</sequence>
<organism evidence="2 3">
    <name type="scientific">Arthrobacter sulfonylureivorans</name>
    <dbReference type="NCBI Taxonomy" id="2486855"/>
    <lineage>
        <taxon>Bacteria</taxon>
        <taxon>Bacillati</taxon>
        <taxon>Actinomycetota</taxon>
        <taxon>Actinomycetes</taxon>
        <taxon>Micrococcales</taxon>
        <taxon>Micrococcaceae</taxon>
        <taxon>Arthrobacter</taxon>
    </lineage>
</organism>
<name>A0ABY3WC26_9MICC</name>
<accession>A0ABY3WC26</accession>
<reference evidence="2 3" key="1">
    <citation type="submission" date="2022-03" db="EMBL/GenBank/DDBJ databases">
        <title>Isotopic signatures of nitrous oxide derived from detoxification processes.</title>
        <authorList>
            <person name="Behrendt U."/>
            <person name="Buchen C."/>
            <person name="Well R."/>
            <person name="Ulrich A."/>
            <person name="Rohe L."/>
            <person name="Kolb S."/>
            <person name="Schloter M."/>
            <person name="Horn M.A."/>
            <person name="Augustin J."/>
        </authorList>
    </citation>
    <scope>NUCLEOTIDE SEQUENCE [LARGE SCALE GENOMIC DNA]</scope>
    <source>
        <strain evidence="2 3">S4-C24</strain>
    </source>
</reference>
<dbReference type="EMBL" id="CP093326">
    <property type="protein sequence ID" value="UNK45842.1"/>
    <property type="molecule type" value="Genomic_DNA"/>
</dbReference>
<evidence type="ECO:0000313" key="3">
    <source>
        <dbReference type="Proteomes" id="UP000829069"/>
    </source>
</evidence>
<feature type="domain" description="DUF5655" evidence="1">
    <location>
        <begin position="4"/>
        <end position="109"/>
    </location>
</feature>
<evidence type="ECO:0000313" key="2">
    <source>
        <dbReference type="EMBL" id="UNK45842.1"/>
    </source>
</evidence>
<protein>
    <submittedName>
        <fullName evidence="2">DUF5655 domain-containing protein</fullName>
    </submittedName>
</protein>
<dbReference type="Proteomes" id="UP000829069">
    <property type="component" value="Chromosome"/>
</dbReference>
<dbReference type="RefSeq" id="WP_241914007.1">
    <property type="nucleotide sequence ID" value="NZ_CP093326.1"/>
</dbReference>
<proteinExistence type="predicted"/>
<keyword evidence="3" id="KW-1185">Reference proteome</keyword>
<gene>
    <name evidence="2" type="ORF">MNQ99_00140</name>
</gene>
<dbReference type="Pfam" id="PF18899">
    <property type="entry name" value="DUF5655"/>
    <property type="match status" value="1"/>
</dbReference>
<dbReference type="InterPro" id="IPR043714">
    <property type="entry name" value="DUF5655"/>
</dbReference>
<evidence type="ECO:0000259" key="1">
    <source>
        <dbReference type="Pfam" id="PF18899"/>
    </source>
</evidence>